<name>A0A0L0QRZ1_VIRPA</name>
<dbReference type="PANTHER" id="PTHR43278">
    <property type="entry name" value="NAD(P)H-DEPENDENT FMN-CONTAINING OXIDOREDUCTASE YWQN-RELATED"/>
    <property type="match status" value="1"/>
</dbReference>
<gene>
    <name evidence="4" type="ORF">AFK71_07090</name>
</gene>
<keyword evidence="1" id="KW-0285">Flavoprotein</keyword>
<evidence type="ECO:0000256" key="2">
    <source>
        <dbReference type="ARBA" id="ARBA00022643"/>
    </source>
</evidence>
<dbReference type="EMBL" id="LGTO01000005">
    <property type="protein sequence ID" value="KNE21420.1"/>
    <property type="molecule type" value="Genomic_DNA"/>
</dbReference>
<dbReference type="Gene3D" id="3.40.50.360">
    <property type="match status" value="1"/>
</dbReference>
<proteinExistence type="predicted"/>
<dbReference type="InterPro" id="IPR051796">
    <property type="entry name" value="ISF_SsuE-like"/>
</dbReference>
<evidence type="ECO:0000259" key="3">
    <source>
        <dbReference type="Pfam" id="PF03358"/>
    </source>
</evidence>
<reference evidence="5" key="1">
    <citation type="submission" date="2015-07" db="EMBL/GenBank/DDBJ databases">
        <title>Fjat-10053 dsm26.</title>
        <authorList>
            <person name="Liu B."/>
            <person name="Wang J."/>
            <person name="Zhu Y."/>
            <person name="Liu G."/>
            <person name="Chen Q."/>
            <person name="Chen Z."/>
            <person name="Lan J."/>
            <person name="Che J."/>
            <person name="Ge C."/>
            <person name="Shi H."/>
            <person name="Pan Z."/>
            <person name="Liu X."/>
        </authorList>
    </citation>
    <scope>NUCLEOTIDE SEQUENCE [LARGE SCALE GENOMIC DNA]</scope>
    <source>
        <strain evidence="5">DSM 26</strain>
    </source>
</reference>
<dbReference type="OrthoDB" id="9805976at2"/>
<evidence type="ECO:0000313" key="5">
    <source>
        <dbReference type="Proteomes" id="UP000036780"/>
    </source>
</evidence>
<dbReference type="GO" id="GO:0016491">
    <property type="term" value="F:oxidoreductase activity"/>
    <property type="evidence" value="ECO:0007669"/>
    <property type="project" value="InterPro"/>
</dbReference>
<protein>
    <submittedName>
        <fullName evidence="4">NAD(P)H-dependent oxidoreductase</fullName>
    </submittedName>
</protein>
<keyword evidence="2" id="KW-0288">FMN</keyword>
<dbReference type="PANTHER" id="PTHR43278:SF4">
    <property type="entry name" value="NAD(P)H-DEPENDENT FMN-CONTAINING OXIDOREDUCTASE YWQN-RELATED"/>
    <property type="match status" value="1"/>
</dbReference>
<dbReference type="AlphaFoldDB" id="A0A0L0QRZ1"/>
<dbReference type="PATRIC" id="fig|1473.5.peg.4438"/>
<accession>A0A0L0QRZ1</accession>
<dbReference type="RefSeq" id="WP_050350849.1">
    <property type="nucleotide sequence ID" value="NZ_BOSN01000004.1"/>
</dbReference>
<dbReference type="GeneID" id="66872831"/>
<organism evidence="4 5">
    <name type="scientific">Virgibacillus pantothenticus</name>
    <dbReference type="NCBI Taxonomy" id="1473"/>
    <lineage>
        <taxon>Bacteria</taxon>
        <taxon>Bacillati</taxon>
        <taxon>Bacillota</taxon>
        <taxon>Bacilli</taxon>
        <taxon>Bacillales</taxon>
        <taxon>Bacillaceae</taxon>
        <taxon>Virgibacillus</taxon>
    </lineage>
</organism>
<feature type="domain" description="NADPH-dependent FMN reductase-like" evidence="3">
    <location>
        <begin position="1"/>
        <end position="124"/>
    </location>
</feature>
<dbReference type="InterPro" id="IPR005025">
    <property type="entry name" value="FMN_Rdtase-like_dom"/>
</dbReference>
<dbReference type="InterPro" id="IPR029039">
    <property type="entry name" value="Flavoprotein-like_sf"/>
</dbReference>
<sequence>MSIVVFHGSTRTNGNTEYLAHHAIPKEVATHIYLRDYNIQPIVDKRHADEGFPEIQDDHTFLIDQLLKHEIVVFATPIYWYGMSGPMKTFIDRWSQILRDPNYPHFRQALKEKKVYLILVGGDHPHVKGLPLVQQFQYICQFFGMSLENYIIGQSRKPGEIVNNKQVLDAASRLFNESLI</sequence>
<evidence type="ECO:0000256" key="1">
    <source>
        <dbReference type="ARBA" id="ARBA00022630"/>
    </source>
</evidence>
<dbReference type="Pfam" id="PF03358">
    <property type="entry name" value="FMN_red"/>
    <property type="match status" value="1"/>
</dbReference>
<keyword evidence="5" id="KW-1185">Reference proteome</keyword>
<comment type="caution">
    <text evidence="4">The sequence shown here is derived from an EMBL/GenBank/DDBJ whole genome shotgun (WGS) entry which is preliminary data.</text>
</comment>
<evidence type="ECO:0000313" key="4">
    <source>
        <dbReference type="EMBL" id="KNE21420.1"/>
    </source>
</evidence>
<dbReference type="Proteomes" id="UP000036780">
    <property type="component" value="Unassembled WGS sequence"/>
</dbReference>
<dbReference type="SUPFAM" id="SSF52218">
    <property type="entry name" value="Flavoproteins"/>
    <property type="match status" value="1"/>
</dbReference>